<name>H8G3G4_9PSEU</name>
<feature type="transmembrane region" description="Helical" evidence="2">
    <location>
        <begin position="226"/>
        <end position="248"/>
    </location>
</feature>
<feature type="domain" description="EamA" evidence="3">
    <location>
        <begin position="20"/>
        <end position="156"/>
    </location>
</feature>
<feature type="transmembrane region" description="Helical" evidence="2">
    <location>
        <begin position="111"/>
        <end position="134"/>
    </location>
</feature>
<dbReference type="InterPro" id="IPR000620">
    <property type="entry name" value="EamA_dom"/>
</dbReference>
<evidence type="ECO:0000313" key="5">
    <source>
        <dbReference type="Proteomes" id="UP000004705"/>
    </source>
</evidence>
<feature type="domain" description="EamA" evidence="3">
    <location>
        <begin position="166"/>
        <end position="299"/>
    </location>
</feature>
<dbReference type="RefSeq" id="WP_005437512.1">
    <property type="nucleotide sequence ID" value="NZ_CM001466.1"/>
</dbReference>
<dbReference type="GO" id="GO:0016020">
    <property type="term" value="C:membrane"/>
    <property type="evidence" value="ECO:0007669"/>
    <property type="project" value="InterPro"/>
</dbReference>
<dbReference type="HOGENOM" id="CLU_033863_4_1_11"/>
<feature type="transmembrane region" description="Helical" evidence="2">
    <location>
        <begin position="21"/>
        <end position="43"/>
    </location>
</feature>
<dbReference type="SUPFAM" id="SSF103481">
    <property type="entry name" value="Multidrug resistance efflux transporter EmrE"/>
    <property type="match status" value="2"/>
</dbReference>
<feature type="transmembrane region" description="Helical" evidence="2">
    <location>
        <begin position="165"/>
        <end position="184"/>
    </location>
</feature>
<keyword evidence="5" id="KW-1185">Reference proteome</keyword>
<keyword evidence="2" id="KW-0812">Transmembrane</keyword>
<feature type="transmembrane region" description="Helical" evidence="2">
    <location>
        <begin position="196"/>
        <end position="214"/>
    </location>
</feature>
<keyword evidence="2" id="KW-0472">Membrane</keyword>
<organism evidence="4 5">
    <name type="scientific">Saccharomonospora azurea NA-128</name>
    <dbReference type="NCBI Taxonomy" id="882081"/>
    <lineage>
        <taxon>Bacteria</taxon>
        <taxon>Bacillati</taxon>
        <taxon>Actinomycetota</taxon>
        <taxon>Actinomycetes</taxon>
        <taxon>Pseudonocardiales</taxon>
        <taxon>Pseudonocardiaceae</taxon>
        <taxon>Saccharomonospora</taxon>
    </lineage>
</organism>
<evidence type="ECO:0000259" key="3">
    <source>
        <dbReference type="Pfam" id="PF00892"/>
    </source>
</evidence>
<feature type="transmembrane region" description="Helical" evidence="2">
    <location>
        <begin position="49"/>
        <end position="71"/>
    </location>
</feature>
<dbReference type="PANTHER" id="PTHR12715">
    <property type="entry name" value="TRANSPORTER, DRUG/METABOLITE EXPORTER FAMILY"/>
    <property type="match status" value="1"/>
</dbReference>
<evidence type="ECO:0000313" key="4">
    <source>
        <dbReference type="EMBL" id="EHY87042.1"/>
    </source>
</evidence>
<evidence type="ECO:0000256" key="1">
    <source>
        <dbReference type="ARBA" id="ARBA00007362"/>
    </source>
</evidence>
<comment type="similarity">
    <text evidence="1">Belongs to the EamA transporter family.</text>
</comment>
<dbReference type="OrthoDB" id="3744378at2"/>
<feature type="transmembrane region" description="Helical" evidence="2">
    <location>
        <begin position="260"/>
        <end position="277"/>
    </location>
</feature>
<sequence length="320" mass="32926">MAGVTQLLSRTGRPRSDSTKAALAALVTMVLWSSAFVGIRAIGDVLSPAPLALLRLAVASVTLTVLITLSARRLPPLPRGRTSWLLVLAYGVLWLCCYTVALNAAELHLDAGTAALLVNIAPLLVTFGAGAFLGEGFPRPLLLGGAVGMSGIVIIGLGTESEGDWIGVVLCVLAAVLYATGVLIQKKALVIVDATAITWLGCLIGTAVLLPWTPQLVTELAAAPTSAVLGAVYLGVFPTAIGFSTWAYALKRTDAGKLSVSTYAVPALSVVLSWVLLDEIPTAYGLVGGAVCLAGVAVSRYRPRRTTASADPLDAESPAA</sequence>
<accession>H8G3G4</accession>
<dbReference type="Proteomes" id="UP000004705">
    <property type="component" value="Chromosome"/>
</dbReference>
<feature type="transmembrane region" description="Helical" evidence="2">
    <location>
        <begin position="83"/>
        <end position="105"/>
    </location>
</feature>
<proteinExistence type="inferred from homology"/>
<keyword evidence="2" id="KW-1133">Transmembrane helix</keyword>
<dbReference type="EMBL" id="CM001466">
    <property type="protein sequence ID" value="EHY87042.1"/>
    <property type="molecule type" value="Genomic_DNA"/>
</dbReference>
<dbReference type="Pfam" id="PF00892">
    <property type="entry name" value="EamA"/>
    <property type="match status" value="2"/>
</dbReference>
<feature type="transmembrane region" description="Helical" evidence="2">
    <location>
        <begin position="283"/>
        <end position="301"/>
    </location>
</feature>
<dbReference type="PANTHER" id="PTHR12715:SF4">
    <property type="entry name" value="EAMA DOMAIN-CONTAINING PROTEIN"/>
    <property type="match status" value="1"/>
</dbReference>
<evidence type="ECO:0000256" key="2">
    <source>
        <dbReference type="SAM" id="Phobius"/>
    </source>
</evidence>
<dbReference type="InterPro" id="IPR037185">
    <property type="entry name" value="EmrE-like"/>
</dbReference>
<dbReference type="InterPro" id="IPR052756">
    <property type="entry name" value="Alkyne_AA_exporter"/>
</dbReference>
<protein>
    <submittedName>
        <fullName evidence="4">DMT(Drug/metabolite transporter) superfamily permease</fullName>
    </submittedName>
</protein>
<dbReference type="AlphaFoldDB" id="H8G3G4"/>
<gene>
    <name evidence="4" type="ORF">SacazDRAFT_00054</name>
</gene>
<feature type="transmembrane region" description="Helical" evidence="2">
    <location>
        <begin position="141"/>
        <end position="159"/>
    </location>
</feature>
<reference evidence="4 5" key="1">
    <citation type="journal article" date="2012" name="Stand. Genomic Sci.">
        <title>Genome sequence of the soil bacterium Saccharomonospora azurea type strain (NA-128(T)).</title>
        <authorList>
            <person name="Klenk H.P."/>
            <person name="Held B."/>
            <person name="Lucas S."/>
            <person name="Lapidus A."/>
            <person name="Copeland A."/>
            <person name="Hammon N."/>
            <person name="Pitluck S."/>
            <person name="Goodwin L.A."/>
            <person name="Han C."/>
            <person name="Tapia R."/>
            <person name="Brambilla E.M."/>
            <person name="Potter G."/>
            <person name="Land M."/>
            <person name="Ivanova N."/>
            <person name="Rohde M."/>
            <person name="Goker M."/>
            <person name="Detter J.C."/>
            <person name="Kyrpides N.C."/>
            <person name="Woyke T."/>
        </authorList>
    </citation>
    <scope>NUCLEOTIDE SEQUENCE [LARGE SCALE GENOMIC DNA]</scope>
    <source>
        <strain evidence="4 5">NA-128</strain>
    </source>
</reference>